<organism evidence="7 8">
    <name type="scientific">Sarocladium strictum</name>
    <name type="common">Black bundle disease fungus</name>
    <name type="synonym">Acremonium strictum</name>
    <dbReference type="NCBI Taxonomy" id="5046"/>
    <lineage>
        <taxon>Eukaryota</taxon>
        <taxon>Fungi</taxon>
        <taxon>Dikarya</taxon>
        <taxon>Ascomycota</taxon>
        <taxon>Pezizomycotina</taxon>
        <taxon>Sordariomycetes</taxon>
        <taxon>Hypocreomycetidae</taxon>
        <taxon>Hypocreales</taxon>
        <taxon>Sarocladiaceae</taxon>
        <taxon>Sarocladium</taxon>
    </lineage>
</organism>
<dbReference type="Gene3D" id="1.10.246.60">
    <property type="entry name" value="Eukaryotic translation initiation factor 3 like domains"/>
    <property type="match status" value="1"/>
</dbReference>
<keyword evidence="4" id="KW-0175">Coiled coil</keyword>
<dbReference type="GO" id="GO:0001732">
    <property type="term" value="P:formation of cytoplasmic translation initiation complex"/>
    <property type="evidence" value="ECO:0007669"/>
    <property type="project" value="UniProtKB-UniRule"/>
</dbReference>
<dbReference type="GO" id="GO:0005852">
    <property type="term" value="C:eukaryotic translation initiation factor 3 complex"/>
    <property type="evidence" value="ECO:0007669"/>
    <property type="project" value="UniProtKB-UniRule"/>
</dbReference>
<dbReference type="PANTHER" id="PTHR21681">
    <property type="entry name" value="EUKARYOTIC TRANSLATION INITIATION FACTOR 3 SUBUNIT J"/>
    <property type="match status" value="1"/>
</dbReference>
<feature type="compositionally biased region" description="Acidic residues" evidence="6">
    <location>
        <begin position="36"/>
        <end position="56"/>
    </location>
</feature>
<evidence type="ECO:0000256" key="4">
    <source>
        <dbReference type="ARBA" id="ARBA00023054"/>
    </source>
</evidence>
<keyword evidence="8" id="KW-1185">Reference proteome</keyword>
<comment type="subcellular location">
    <subcellularLocation>
        <location evidence="5">Cytoplasm</location>
    </subcellularLocation>
</comment>
<dbReference type="HAMAP" id="MF_03009">
    <property type="entry name" value="eIF3j"/>
    <property type="match status" value="1"/>
</dbReference>
<dbReference type="EMBL" id="JAPDFR010000009">
    <property type="protein sequence ID" value="KAK0383132.1"/>
    <property type="molecule type" value="Genomic_DNA"/>
</dbReference>
<comment type="subunit">
    <text evidence="5">Component of the eukaryotic translation initiation factor 3 (eIF-3) complex.</text>
</comment>
<comment type="similarity">
    <text evidence="5">Belongs to the eIF-3 subunit J family.</text>
</comment>
<dbReference type="InterPro" id="IPR023194">
    <property type="entry name" value="eIF3-like_dom_sf"/>
</dbReference>
<dbReference type="PANTHER" id="PTHR21681:SF0">
    <property type="entry name" value="EUKARYOTIC TRANSLATION INITIATION FACTOR 3 SUBUNIT J"/>
    <property type="match status" value="1"/>
</dbReference>
<dbReference type="Proteomes" id="UP001175261">
    <property type="component" value="Unassembled WGS sequence"/>
</dbReference>
<dbReference type="GO" id="GO:0016282">
    <property type="term" value="C:eukaryotic 43S preinitiation complex"/>
    <property type="evidence" value="ECO:0007669"/>
    <property type="project" value="UniProtKB-UniRule"/>
</dbReference>
<comment type="function">
    <text evidence="5">Component of the eukaryotic translation initiation factor 3 (eIF-3) complex, which is involved in protein synthesis of a specialized repertoire of mRNAs and, together with other initiation factors, stimulates binding of mRNA and methionyl-tRNAi to the 40S ribosome. The eIF-3 complex specifically targets and initiates translation of a subset of mRNAs involved in cell proliferation.</text>
</comment>
<name>A0AA39L3U0_SARSR</name>
<evidence type="ECO:0000256" key="5">
    <source>
        <dbReference type="HAMAP-Rule" id="MF_03009"/>
    </source>
</evidence>
<keyword evidence="2 5" id="KW-0396">Initiation factor</keyword>
<feature type="compositionally biased region" description="Basic and acidic residues" evidence="6">
    <location>
        <begin position="85"/>
        <end position="100"/>
    </location>
</feature>
<dbReference type="GO" id="GO:0003743">
    <property type="term" value="F:translation initiation factor activity"/>
    <property type="evidence" value="ECO:0007669"/>
    <property type="project" value="UniProtKB-UniRule"/>
</dbReference>
<protein>
    <recommendedName>
        <fullName evidence="5">Eukaryotic translation initiation factor 3 subunit J</fullName>
        <shortName evidence="5">eIF3j</shortName>
    </recommendedName>
    <alternativeName>
        <fullName evidence="5">Eukaryotic translation initiation factor 3 30 kDa subunit homolog</fullName>
        <shortName evidence="5">eIF-3 30 kDa subunit homolog</shortName>
    </alternativeName>
</protein>
<evidence type="ECO:0000256" key="6">
    <source>
        <dbReference type="SAM" id="MobiDB-lite"/>
    </source>
</evidence>
<sequence>MPAPKQWDDEESSSGSEASAPSSPPVTAVQRRRVFEDEEDDSDVLDSWDAAEDSEVEREKAKKAAEAKAKADAEAAASKKSKAQRVAEHKAERARAREAEGLFSDDEEETPAERRERLRRTEKDADLAHAQDLFGDIGISNNRKGNTIGTAVAVDPNDPNSTVNIADLPLFNPTTKTQFANLRETLAPIITNSAKKAHYSLFLQEFTKQLAKELPSDQIKKIASTLTALSNEKMKEEKTAMNGGKKTKAAKTKVSVVTTRANTTDMDTYDDAFGDDDFM</sequence>
<dbReference type="Pfam" id="PF08597">
    <property type="entry name" value="eIF3_subunit"/>
    <property type="match status" value="1"/>
</dbReference>
<gene>
    <name evidence="5" type="primary">HCR1</name>
    <name evidence="7" type="ORF">NLU13_9045</name>
</gene>
<reference evidence="7" key="1">
    <citation type="submission" date="2022-10" db="EMBL/GenBank/DDBJ databases">
        <title>Determination and structural analysis of whole genome sequence of Sarocladium strictum F4-1.</title>
        <authorList>
            <person name="Hu L."/>
            <person name="Jiang Y."/>
        </authorList>
    </citation>
    <scope>NUCLEOTIDE SEQUENCE</scope>
    <source>
        <strain evidence="7">F4-1</strain>
    </source>
</reference>
<dbReference type="AlphaFoldDB" id="A0AA39L3U0"/>
<dbReference type="FunFam" id="1.10.246.60:FF:000003">
    <property type="entry name" value="Eukaryotic translation initiation factor 3 subunit J"/>
    <property type="match status" value="1"/>
</dbReference>
<evidence type="ECO:0000313" key="8">
    <source>
        <dbReference type="Proteomes" id="UP001175261"/>
    </source>
</evidence>
<feature type="compositionally biased region" description="Basic and acidic residues" evidence="6">
    <location>
        <begin position="111"/>
        <end position="122"/>
    </location>
</feature>
<feature type="compositionally biased region" description="Basic and acidic residues" evidence="6">
    <location>
        <begin position="57"/>
        <end position="73"/>
    </location>
</feature>
<dbReference type="GO" id="GO:0033290">
    <property type="term" value="C:eukaryotic 48S preinitiation complex"/>
    <property type="evidence" value="ECO:0007669"/>
    <property type="project" value="UniProtKB-UniRule"/>
</dbReference>
<feature type="region of interest" description="Disordered" evidence="6">
    <location>
        <begin position="1"/>
        <end position="122"/>
    </location>
</feature>
<evidence type="ECO:0000313" key="7">
    <source>
        <dbReference type="EMBL" id="KAK0383132.1"/>
    </source>
</evidence>
<evidence type="ECO:0000256" key="1">
    <source>
        <dbReference type="ARBA" id="ARBA00022490"/>
    </source>
</evidence>
<comment type="caution">
    <text evidence="7">The sequence shown here is derived from an EMBL/GenBank/DDBJ whole genome shotgun (WGS) entry which is preliminary data.</text>
</comment>
<keyword evidence="1 5" id="KW-0963">Cytoplasm</keyword>
<keyword evidence="3 5" id="KW-0648">Protein biosynthesis</keyword>
<proteinExistence type="inferred from homology"/>
<evidence type="ECO:0000256" key="2">
    <source>
        <dbReference type="ARBA" id="ARBA00022540"/>
    </source>
</evidence>
<dbReference type="InterPro" id="IPR013906">
    <property type="entry name" value="eIF3j"/>
</dbReference>
<accession>A0AA39L3U0</accession>
<evidence type="ECO:0000256" key="3">
    <source>
        <dbReference type="ARBA" id="ARBA00022917"/>
    </source>
</evidence>